<feature type="region of interest" description="Disordered" evidence="2">
    <location>
        <begin position="140"/>
        <end position="186"/>
    </location>
</feature>
<dbReference type="Proteomes" id="UP000424527">
    <property type="component" value="Unassembled WGS sequence"/>
</dbReference>
<evidence type="ECO:0000313" key="3">
    <source>
        <dbReference type="EMBL" id="KAE8288149.1"/>
    </source>
</evidence>
<organism evidence="3 4">
    <name type="scientific">Larimichthys crocea</name>
    <name type="common">Large yellow croaker</name>
    <name type="synonym">Pseudosciaena crocea</name>
    <dbReference type="NCBI Taxonomy" id="215358"/>
    <lineage>
        <taxon>Eukaryota</taxon>
        <taxon>Metazoa</taxon>
        <taxon>Chordata</taxon>
        <taxon>Craniata</taxon>
        <taxon>Vertebrata</taxon>
        <taxon>Euteleostomi</taxon>
        <taxon>Actinopterygii</taxon>
        <taxon>Neopterygii</taxon>
        <taxon>Teleostei</taxon>
        <taxon>Neoteleostei</taxon>
        <taxon>Acanthomorphata</taxon>
        <taxon>Eupercaria</taxon>
        <taxon>Sciaenidae</taxon>
        <taxon>Larimichthys</taxon>
    </lineage>
</organism>
<proteinExistence type="predicted"/>
<sequence length="230" mass="27302">MSWTDRIRTQVGNITGRTERERLQRQVEELQDELHTVNSNLTHALTDLESQEISNYTLKEQLASVRNELFGEQIRRYQEEEFYRKELDQQRSETMEIIDRNKKLQDQLEDAEKEIKRMRDDRNMMAQQFAEVLEKYERERERNAELEEELKQKQPSPSPGEDEEEQSSASDEADVDRSTSASSEAEEKAGAVFYFRLHRSRCGPVHICFTNHRRDSRGAVFCFRLHRGRN</sequence>
<feature type="compositionally biased region" description="Acidic residues" evidence="2">
    <location>
        <begin position="160"/>
        <end position="174"/>
    </location>
</feature>
<feature type="compositionally biased region" description="Basic and acidic residues" evidence="2">
    <location>
        <begin position="140"/>
        <end position="152"/>
    </location>
</feature>
<keyword evidence="4" id="KW-1185">Reference proteome</keyword>
<protein>
    <submittedName>
        <fullName evidence="3">Uncharacterized protein</fullName>
    </submittedName>
</protein>
<dbReference type="Gene3D" id="1.10.287.1490">
    <property type="match status" value="1"/>
</dbReference>
<keyword evidence="1" id="KW-0175">Coiled coil</keyword>
<evidence type="ECO:0000256" key="2">
    <source>
        <dbReference type="SAM" id="MobiDB-lite"/>
    </source>
</evidence>
<comment type="caution">
    <text evidence="3">The sequence shown here is derived from an EMBL/GenBank/DDBJ whole genome shotgun (WGS) entry which is preliminary data.</text>
</comment>
<dbReference type="EMBL" id="REGW02000013">
    <property type="protein sequence ID" value="KAE8288149.1"/>
    <property type="molecule type" value="Genomic_DNA"/>
</dbReference>
<evidence type="ECO:0000256" key="1">
    <source>
        <dbReference type="SAM" id="Coils"/>
    </source>
</evidence>
<gene>
    <name evidence="3" type="ORF">D5F01_LYC14210</name>
</gene>
<reference evidence="3 4" key="1">
    <citation type="submission" date="2019-07" db="EMBL/GenBank/DDBJ databases">
        <title>Chromosome genome assembly for large yellow croaker.</title>
        <authorList>
            <person name="Xiao S."/>
        </authorList>
    </citation>
    <scope>NUCLEOTIDE SEQUENCE [LARGE SCALE GENOMIC DNA]</scope>
    <source>
        <strain evidence="3">JMULYC20181020</strain>
        <tissue evidence="3">Muscle</tissue>
    </source>
</reference>
<accession>A0A6G0I9J6</accession>
<name>A0A6G0I9J6_LARCR</name>
<evidence type="ECO:0000313" key="4">
    <source>
        <dbReference type="Proteomes" id="UP000424527"/>
    </source>
</evidence>
<feature type="coiled-coil region" evidence="1">
    <location>
        <begin position="13"/>
        <end position="40"/>
    </location>
</feature>
<dbReference type="AlphaFoldDB" id="A0A6G0I9J6"/>